<dbReference type="SUPFAM" id="SSF48452">
    <property type="entry name" value="TPR-like"/>
    <property type="match status" value="2"/>
</dbReference>
<dbReference type="InterPro" id="IPR052374">
    <property type="entry name" value="SERAC1"/>
</dbReference>
<dbReference type="InterPro" id="IPR029058">
    <property type="entry name" value="AB_hydrolase_fold"/>
</dbReference>
<keyword evidence="12" id="KW-1185">Reference proteome</keyword>
<name>A0AA39XTH9_9PEZI</name>
<dbReference type="Gene3D" id="1.10.8.430">
    <property type="entry name" value="Helical domain of apoptotic protease-activating factors"/>
    <property type="match status" value="1"/>
</dbReference>
<dbReference type="PANTHER" id="PTHR48182:SF2">
    <property type="entry name" value="PROTEIN SERAC1"/>
    <property type="match status" value="1"/>
</dbReference>
<accession>A0AA39XTH9</accession>
<comment type="caution">
    <text evidence="11">The sequence shown here is derived from an EMBL/GenBank/DDBJ whole genome shotgun (WGS) entry which is preliminary data.</text>
</comment>
<proteinExistence type="inferred from homology"/>
<evidence type="ECO:0000256" key="5">
    <source>
        <dbReference type="ARBA" id="ARBA00022824"/>
    </source>
</evidence>
<dbReference type="GO" id="GO:0005783">
    <property type="term" value="C:endoplasmic reticulum"/>
    <property type="evidence" value="ECO:0007669"/>
    <property type="project" value="UniProtKB-SubCell"/>
</dbReference>
<dbReference type="Pfam" id="PF13424">
    <property type="entry name" value="TPR_12"/>
    <property type="match status" value="2"/>
</dbReference>
<dbReference type="PANTHER" id="PTHR48182">
    <property type="entry name" value="PROTEIN SERAC1"/>
    <property type="match status" value="1"/>
</dbReference>
<keyword evidence="7" id="KW-0472">Membrane</keyword>
<evidence type="ECO:0000256" key="2">
    <source>
        <dbReference type="ARBA" id="ARBA00004240"/>
    </source>
</evidence>
<evidence type="ECO:0000256" key="6">
    <source>
        <dbReference type="ARBA" id="ARBA00023128"/>
    </source>
</evidence>
<evidence type="ECO:0000256" key="4">
    <source>
        <dbReference type="ARBA" id="ARBA00007920"/>
    </source>
</evidence>
<sequence>MSSSRRLRIRELLHLRPRQPSAPSSGDSSGPPSSPTSAVDNHPTEPLPVNSPPVPFQVGPELAHPEGLEILVEGINPTVDIVAVHGLNGHRSKTWTANNGTLWLRDLLPADIPNARIFSWGYNANTHATSQVSCQYLYGHARGLVSDLCRKRKLSNTMERPIIFVAHSLGGLVVKSALIHSDTARKGALEDHRSIKVSTYGIIFMGTPHHGGSGVELGKALVAVASLFVPADDRLLRHLERDSEWLQQQLGQYGPISNDFETKFAFETYKTPTLLGHSIMVVPPASAVVSGQANAEAIAINANHREMVRYPSRNDEGYITISEHLQVMANAAPEQTQNRWKIERSVDDGNSLLIPCYRTTTTNACSVRNSDTKFTIPFSLPDVIEVEHFVARSEELAEIHHALKDAERSRRTAVVHGLGGMGKTQTATQYAKRHQDHYSAIFWMGAKDETSLKQSYAKAAVRISHEYPTALYVRDAVESGNLGQIVQACKKWFNQPGNSRWLIIYDNYDNPCFKLRGELDGLDNSPVVDDAPNETSKDYDIRPFLPETHHGAIIITTRSSRVTIGRRIQLRKLRQMEDSLDILAHASGRQNLAEDDDAIELAKELDGLPLALATAGAYLDNVATTWAEYLKMYRESWLRLQQTTPALLSYEDRALYSTWNMSYAQVQRLNPAAAMLLRVWAYFDNDDLWFELLRAVRRTPSRRWAPGYVRPIRRRHMKWIFTLTNDMLSFNEGLRILCDYGLVEANKATNESNGSESSGYSMHACVHSWMIHVLNEEGPNDLAWVSIHCVAQHVPNTNQPRYWEGNRRLLQHANRCYALTVADRVQVPDRAEWAWYKLGHLFEDQGRFNEAEFMLSRAVKGYEASPDRATSWLMMNSLYRLGGVLLDQGKSSNAETLLDRALQGCEACLGQEDENTISVISRLGALYERQNRLDDAEAMYKRGLEAAEKVSEPDDATVLVFRHNLGGLYATQDRHDDAELMLKHALQGREKSFGPDHVRTLKTVVNLGTLSLDRENLDDAEAMLQRALRGFEKALGAEHLDTLFVGAVWKRGVCSNAVGMGMKLCTGWSTKSTWMRWSDWRISKSFCVGLDSDRTDSLNIDSGVSQQPGGRLKR</sequence>
<comment type="similarity">
    <text evidence="4">Belongs to the putative lipase ROG1 family.</text>
</comment>
<dbReference type="InterPro" id="IPR007751">
    <property type="entry name" value="DUF676_lipase-like"/>
</dbReference>
<dbReference type="PROSITE" id="PS50005">
    <property type="entry name" value="TPR"/>
    <property type="match status" value="1"/>
</dbReference>
<dbReference type="AlphaFoldDB" id="A0AA39XTH9"/>
<evidence type="ECO:0000313" key="11">
    <source>
        <dbReference type="EMBL" id="KAK0639946.1"/>
    </source>
</evidence>
<dbReference type="Gene3D" id="3.40.50.1820">
    <property type="entry name" value="alpha/beta hydrolase"/>
    <property type="match status" value="1"/>
</dbReference>
<dbReference type="InterPro" id="IPR027417">
    <property type="entry name" value="P-loop_NTPase"/>
</dbReference>
<dbReference type="Pfam" id="PF13181">
    <property type="entry name" value="TPR_8"/>
    <property type="match status" value="1"/>
</dbReference>
<keyword evidence="6" id="KW-0496">Mitochondrion</keyword>
<reference evidence="11" key="1">
    <citation type="submission" date="2023-06" db="EMBL/GenBank/DDBJ databases">
        <title>Genome-scale phylogeny and comparative genomics of the fungal order Sordariales.</title>
        <authorList>
            <consortium name="Lawrence Berkeley National Laboratory"/>
            <person name="Hensen N."/>
            <person name="Bonometti L."/>
            <person name="Westerberg I."/>
            <person name="Brannstrom I.O."/>
            <person name="Guillou S."/>
            <person name="Cros-Aarteil S."/>
            <person name="Calhoun S."/>
            <person name="Haridas S."/>
            <person name="Kuo A."/>
            <person name="Mondo S."/>
            <person name="Pangilinan J."/>
            <person name="Riley R."/>
            <person name="Labutti K."/>
            <person name="Andreopoulos B."/>
            <person name="Lipzen A."/>
            <person name="Chen C."/>
            <person name="Yanf M."/>
            <person name="Daum C."/>
            <person name="Ng V."/>
            <person name="Clum A."/>
            <person name="Steindorff A."/>
            <person name="Ohm R."/>
            <person name="Martin F."/>
            <person name="Silar P."/>
            <person name="Natvig D."/>
            <person name="Lalanne C."/>
            <person name="Gautier V."/>
            <person name="Ament-Velasquez S.L."/>
            <person name="Kruys A."/>
            <person name="Hutchinson M.I."/>
            <person name="Powell A.J."/>
            <person name="Barry K."/>
            <person name="Miller A.N."/>
            <person name="Grigoriev I.V."/>
            <person name="Debuchy R."/>
            <person name="Gladieux P."/>
            <person name="Thoren M.H."/>
            <person name="Johannesson H."/>
        </authorList>
    </citation>
    <scope>NUCLEOTIDE SEQUENCE</scope>
    <source>
        <strain evidence="11">SMH2532-1</strain>
    </source>
</reference>
<dbReference type="InterPro" id="IPR019734">
    <property type="entry name" value="TPR_rpt"/>
</dbReference>
<keyword evidence="8" id="KW-0802">TPR repeat</keyword>
<dbReference type="GO" id="GO:0016020">
    <property type="term" value="C:membrane"/>
    <property type="evidence" value="ECO:0007669"/>
    <property type="project" value="UniProtKB-SubCell"/>
</dbReference>
<feature type="compositionally biased region" description="Pro residues" evidence="9">
    <location>
        <begin position="45"/>
        <end position="55"/>
    </location>
</feature>
<dbReference type="Gene3D" id="3.40.50.300">
    <property type="entry name" value="P-loop containing nucleotide triphosphate hydrolases"/>
    <property type="match status" value="1"/>
</dbReference>
<evidence type="ECO:0000256" key="1">
    <source>
        <dbReference type="ARBA" id="ARBA00004173"/>
    </source>
</evidence>
<dbReference type="SUPFAM" id="SSF53474">
    <property type="entry name" value="alpha/beta-Hydrolases"/>
    <property type="match status" value="1"/>
</dbReference>
<dbReference type="SUPFAM" id="SSF52540">
    <property type="entry name" value="P-loop containing nucleoside triphosphate hydrolases"/>
    <property type="match status" value="1"/>
</dbReference>
<dbReference type="InterPro" id="IPR042197">
    <property type="entry name" value="Apaf_helical"/>
</dbReference>
<organism evidence="11 12">
    <name type="scientific">Cercophora newfieldiana</name>
    <dbReference type="NCBI Taxonomy" id="92897"/>
    <lineage>
        <taxon>Eukaryota</taxon>
        <taxon>Fungi</taxon>
        <taxon>Dikarya</taxon>
        <taxon>Ascomycota</taxon>
        <taxon>Pezizomycotina</taxon>
        <taxon>Sordariomycetes</taxon>
        <taxon>Sordariomycetidae</taxon>
        <taxon>Sordariales</taxon>
        <taxon>Lasiosphaeriaceae</taxon>
        <taxon>Cercophora</taxon>
    </lineage>
</organism>
<dbReference type="InterPro" id="IPR011990">
    <property type="entry name" value="TPR-like_helical_dom_sf"/>
</dbReference>
<comment type="subcellular location">
    <subcellularLocation>
        <location evidence="2">Endoplasmic reticulum</location>
    </subcellularLocation>
    <subcellularLocation>
        <location evidence="3">Membrane</location>
    </subcellularLocation>
    <subcellularLocation>
        <location evidence="1">Mitochondrion</location>
    </subcellularLocation>
</comment>
<feature type="region of interest" description="Disordered" evidence="9">
    <location>
        <begin position="1"/>
        <end position="57"/>
    </location>
</feature>
<dbReference type="Proteomes" id="UP001174936">
    <property type="component" value="Unassembled WGS sequence"/>
</dbReference>
<evidence type="ECO:0000256" key="7">
    <source>
        <dbReference type="ARBA" id="ARBA00023136"/>
    </source>
</evidence>
<dbReference type="EMBL" id="JAULSV010000007">
    <property type="protein sequence ID" value="KAK0639946.1"/>
    <property type="molecule type" value="Genomic_DNA"/>
</dbReference>
<keyword evidence="5" id="KW-0256">Endoplasmic reticulum</keyword>
<dbReference type="Pfam" id="PF05057">
    <property type="entry name" value="DUF676"/>
    <property type="match status" value="1"/>
</dbReference>
<protein>
    <recommendedName>
        <fullName evidence="10">DUF676 domain-containing protein</fullName>
    </recommendedName>
</protein>
<feature type="repeat" description="TPR" evidence="8">
    <location>
        <begin position="917"/>
        <end position="950"/>
    </location>
</feature>
<dbReference type="SMART" id="SM00028">
    <property type="entry name" value="TPR"/>
    <property type="match status" value="5"/>
</dbReference>
<evidence type="ECO:0000256" key="3">
    <source>
        <dbReference type="ARBA" id="ARBA00004370"/>
    </source>
</evidence>
<dbReference type="Gene3D" id="1.25.40.10">
    <property type="entry name" value="Tetratricopeptide repeat domain"/>
    <property type="match status" value="1"/>
</dbReference>
<evidence type="ECO:0000256" key="8">
    <source>
        <dbReference type="PROSITE-ProRule" id="PRU00339"/>
    </source>
</evidence>
<evidence type="ECO:0000259" key="10">
    <source>
        <dbReference type="Pfam" id="PF05057"/>
    </source>
</evidence>
<evidence type="ECO:0000313" key="12">
    <source>
        <dbReference type="Proteomes" id="UP001174936"/>
    </source>
</evidence>
<dbReference type="GO" id="GO:0005739">
    <property type="term" value="C:mitochondrion"/>
    <property type="evidence" value="ECO:0007669"/>
    <property type="project" value="UniProtKB-SubCell"/>
</dbReference>
<feature type="domain" description="DUF676" evidence="10">
    <location>
        <begin position="81"/>
        <end position="214"/>
    </location>
</feature>
<feature type="compositionally biased region" description="Low complexity" evidence="9">
    <location>
        <begin position="21"/>
        <end position="38"/>
    </location>
</feature>
<gene>
    <name evidence="11" type="ORF">B0T16DRAFT_249817</name>
</gene>
<evidence type="ECO:0000256" key="9">
    <source>
        <dbReference type="SAM" id="MobiDB-lite"/>
    </source>
</evidence>